<dbReference type="Proteomes" id="UP000015104">
    <property type="component" value="Unassembled WGS sequence"/>
</dbReference>
<dbReference type="EnsemblMetazoa" id="tetur15g01260.1">
    <property type="protein sequence ID" value="tetur15g01260.1"/>
    <property type="gene ID" value="tetur15g01260"/>
</dbReference>
<evidence type="ECO:0000313" key="2">
    <source>
        <dbReference type="Proteomes" id="UP000015104"/>
    </source>
</evidence>
<proteinExistence type="predicted"/>
<dbReference type="HOGENOM" id="CLU_2267130_0_0_1"/>
<reference evidence="2" key="1">
    <citation type="submission" date="2011-08" db="EMBL/GenBank/DDBJ databases">
        <authorList>
            <person name="Rombauts S."/>
        </authorList>
    </citation>
    <scope>NUCLEOTIDE SEQUENCE</scope>
    <source>
        <strain evidence="2">London</strain>
    </source>
</reference>
<dbReference type="EMBL" id="CAEY01000240">
    <property type="status" value="NOT_ANNOTATED_CDS"/>
    <property type="molecule type" value="Genomic_DNA"/>
</dbReference>
<dbReference type="AlphaFoldDB" id="T1KMD8"/>
<organism evidence="1 2">
    <name type="scientific">Tetranychus urticae</name>
    <name type="common">Two-spotted spider mite</name>
    <dbReference type="NCBI Taxonomy" id="32264"/>
    <lineage>
        <taxon>Eukaryota</taxon>
        <taxon>Metazoa</taxon>
        <taxon>Ecdysozoa</taxon>
        <taxon>Arthropoda</taxon>
        <taxon>Chelicerata</taxon>
        <taxon>Arachnida</taxon>
        <taxon>Acari</taxon>
        <taxon>Acariformes</taxon>
        <taxon>Trombidiformes</taxon>
        <taxon>Prostigmata</taxon>
        <taxon>Eleutherengona</taxon>
        <taxon>Raphignathae</taxon>
        <taxon>Tetranychoidea</taxon>
        <taxon>Tetranychidae</taxon>
        <taxon>Tetranychus</taxon>
    </lineage>
</organism>
<sequence>MSSDTGRACDGENPISKVSACMYGPGSRTATNVYCLTEWSPTWVKRSDLHLGEAKVLGLPKLQPFNRALWRKHESAKSINNFEQIEWKFSCRWCGIGTEVKYL</sequence>
<name>T1KMD8_TETUR</name>
<evidence type="ECO:0000313" key="1">
    <source>
        <dbReference type="EnsemblMetazoa" id="tetur15g01260.1"/>
    </source>
</evidence>
<accession>T1KMD8</accession>
<protein>
    <submittedName>
        <fullName evidence="1">Uncharacterized protein</fullName>
    </submittedName>
</protein>
<keyword evidence="2" id="KW-1185">Reference proteome</keyword>
<reference evidence="1" key="2">
    <citation type="submission" date="2015-06" db="UniProtKB">
        <authorList>
            <consortium name="EnsemblMetazoa"/>
        </authorList>
    </citation>
    <scope>IDENTIFICATION</scope>
</reference>